<dbReference type="Proteomes" id="UP001378592">
    <property type="component" value="Unassembled WGS sequence"/>
</dbReference>
<protein>
    <submittedName>
        <fullName evidence="1">Uncharacterized protein</fullName>
    </submittedName>
</protein>
<organism evidence="1 2">
    <name type="scientific">Gryllus longicercus</name>
    <dbReference type="NCBI Taxonomy" id="2509291"/>
    <lineage>
        <taxon>Eukaryota</taxon>
        <taxon>Metazoa</taxon>
        <taxon>Ecdysozoa</taxon>
        <taxon>Arthropoda</taxon>
        <taxon>Hexapoda</taxon>
        <taxon>Insecta</taxon>
        <taxon>Pterygota</taxon>
        <taxon>Neoptera</taxon>
        <taxon>Polyneoptera</taxon>
        <taxon>Orthoptera</taxon>
        <taxon>Ensifera</taxon>
        <taxon>Gryllidea</taxon>
        <taxon>Grylloidea</taxon>
        <taxon>Gryllidae</taxon>
        <taxon>Gryllinae</taxon>
        <taxon>Gryllus</taxon>
    </lineage>
</organism>
<accession>A0AAN9YYI0</accession>
<keyword evidence="2" id="KW-1185">Reference proteome</keyword>
<sequence length="28" mass="3032">MCEVTLITIGLVSLVCINELLNTTTHLS</sequence>
<gene>
    <name evidence="1" type="ORF">R5R35_011672</name>
</gene>
<dbReference type="EMBL" id="JAZDUA010000335">
    <property type="protein sequence ID" value="KAK7794392.1"/>
    <property type="molecule type" value="Genomic_DNA"/>
</dbReference>
<evidence type="ECO:0000313" key="2">
    <source>
        <dbReference type="Proteomes" id="UP001378592"/>
    </source>
</evidence>
<reference evidence="1 2" key="1">
    <citation type="submission" date="2024-03" db="EMBL/GenBank/DDBJ databases">
        <title>The genome assembly and annotation of the cricket Gryllus longicercus Weissman &amp; Gray.</title>
        <authorList>
            <person name="Szrajer S."/>
            <person name="Gray D."/>
            <person name="Ylla G."/>
        </authorList>
    </citation>
    <scope>NUCLEOTIDE SEQUENCE [LARGE SCALE GENOMIC DNA]</scope>
    <source>
        <strain evidence="1">DAG 2021-001</strain>
        <tissue evidence="1">Whole body minus gut</tissue>
    </source>
</reference>
<evidence type="ECO:0000313" key="1">
    <source>
        <dbReference type="EMBL" id="KAK7794392.1"/>
    </source>
</evidence>
<name>A0AAN9YYI0_9ORTH</name>
<proteinExistence type="predicted"/>
<dbReference type="AlphaFoldDB" id="A0AAN9YYI0"/>
<comment type="caution">
    <text evidence="1">The sequence shown here is derived from an EMBL/GenBank/DDBJ whole genome shotgun (WGS) entry which is preliminary data.</text>
</comment>